<keyword evidence="9" id="KW-0732">Signal</keyword>
<dbReference type="PROSITE" id="PS51007">
    <property type="entry name" value="CYTC"/>
    <property type="match status" value="1"/>
</dbReference>
<keyword evidence="2" id="KW-0813">Transport</keyword>
<reference evidence="12" key="1">
    <citation type="journal article" date="2019" name="Int. J. Syst. Evol. Microbiol.">
        <title>The Global Catalogue of Microorganisms (GCM) 10K type strain sequencing project: providing services to taxonomists for standard genome sequencing and annotation.</title>
        <authorList>
            <consortium name="The Broad Institute Genomics Platform"/>
            <consortium name="The Broad Institute Genome Sequencing Center for Infectious Disease"/>
            <person name="Wu L."/>
            <person name="Ma J."/>
        </authorList>
    </citation>
    <scope>NUCLEOTIDE SEQUENCE [LARGE SCALE GENOMIC DNA]</scope>
    <source>
        <strain evidence="12">CGMCC 1.12750</strain>
    </source>
</reference>
<keyword evidence="4" id="KW-0679">Respiratory chain</keyword>
<dbReference type="InterPro" id="IPR036909">
    <property type="entry name" value="Cyt_c-like_dom_sf"/>
</dbReference>
<keyword evidence="5 8" id="KW-0479">Metal-binding</keyword>
<dbReference type="SUPFAM" id="SSF46626">
    <property type="entry name" value="Cytochrome c"/>
    <property type="match status" value="1"/>
</dbReference>
<comment type="caution">
    <text evidence="11">The sequence shown here is derived from an EMBL/GenBank/DDBJ whole genome shotgun (WGS) entry which is preliminary data.</text>
</comment>
<evidence type="ECO:0000256" key="7">
    <source>
        <dbReference type="ARBA" id="ARBA00023004"/>
    </source>
</evidence>
<name>A0ABW2UJ63_9RHOB</name>
<evidence type="ECO:0000256" key="1">
    <source>
        <dbReference type="ARBA" id="ARBA00001926"/>
    </source>
</evidence>
<dbReference type="Proteomes" id="UP001596516">
    <property type="component" value="Unassembled WGS sequence"/>
</dbReference>
<dbReference type="PANTHER" id="PTHR35008:SF9">
    <property type="entry name" value="CYTOCHROME C DOMAIN-CONTAINING PROTEIN"/>
    <property type="match status" value="1"/>
</dbReference>
<proteinExistence type="predicted"/>
<feature type="chain" id="PRO_5047147471" evidence="9">
    <location>
        <begin position="19"/>
        <end position="129"/>
    </location>
</feature>
<keyword evidence="7 8" id="KW-0408">Iron</keyword>
<dbReference type="Pfam" id="PF13442">
    <property type="entry name" value="Cytochrome_CBB3"/>
    <property type="match status" value="1"/>
</dbReference>
<evidence type="ECO:0000256" key="2">
    <source>
        <dbReference type="ARBA" id="ARBA00022448"/>
    </source>
</evidence>
<gene>
    <name evidence="11" type="ORF">ACFQXB_11145</name>
</gene>
<dbReference type="InterPro" id="IPR008168">
    <property type="entry name" value="Cyt_C_IC"/>
</dbReference>
<dbReference type="Gene3D" id="1.10.760.10">
    <property type="entry name" value="Cytochrome c-like domain"/>
    <property type="match status" value="1"/>
</dbReference>
<sequence>MKPVLTLFALLAALPATAQELEPEAWFASRSALTQQSGAAIYSAVCAGCHMPDGQGAEGAGHYPALAGNDRLEFPDYAISLTIHGQKAMPPLGGVLNDDQIAEVVSFIRTNFGNDYADPVTAEAVAAHR</sequence>
<evidence type="ECO:0000256" key="3">
    <source>
        <dbReference type="ARBA" id="ARBA00022617"/>
    </source>
</evidence>
<keyword evidence="12" id="KW-1185">Reference proteome</keyword>
<comment type="cofactor">
    <cofactor evidence="1">
        <name>heme c</name>
        <dbReference type="ChEBI" id="CHEBI:61717"/>
    </cofactor>
</comment>
<evidence type="ECO:0000256" key="4">
    <source>
        <dbReference type="ARBA" id="ARBA00022660"/>
    </source>
</evidence>
<feature type="domain" description="Cytochrome c" evidence="10">
    <location>
        <begin position="33"/>
        <end position="112"/>
    </location>
</feature>
<dbReference type="EMBL" id="JBHTFQ010000005">
    <property type="protein sequence ID" value="MFC7704749.1"/>
    <property type="molecule type" value="Genomic_DNA"/>
</dbReference>
<keyword evidence="3 8" id="KW-0349">Heme</keyword>
<dbReference type="PANTHER" id="PTHR35008">
    <property type="entry name" value="BLL4482 PROTEIN-RELATED"/>
    <property type="match status" value="1"/>
</dbReference>
<protein>
    <submittedName>
        <fullName evidence="11">C-type cytochrome</fullName>
    </submittedName>
</protein>
<dbReference type="RefSeq" id="WP_377403384.1">
    <property type="nucleotide sequence ID" value="NZ_JBHTFQ010000005.1"/>
</dbReference>
<evidence type="ECO:0000313" key="11">
    <source>
        <dbReference type="EMBL" id="MFC7704749.1"/>
    </source>
</evidence>
<dbReference type="InterPro" id="IPR009056">
    <property type="entry name" value="Cyt_c-like_dom"/>
</dbReference>
<accession>A0ABW2UJ63</accession>
<dbReference type="InterPro" id="IPR051459">
    <property type="entry name" value="Cytochrome_c-type_DH"/>
</dbReference>
<evidence type="ECO:0000256" key="9">
    <source>
        <dbReference type="SAM" id="SignalP"/>
    </source>
</evidence>
<dbReference type="PRINTS" id="PR00605">
    <property type="entry name" value="CYTCHROMECIC"/>
</dbReference>
<evidence type="ECO:0000256" key="5">
    <source>
        <dbReference type="ARBA" id="ARBA00022723"/>
    </source>
</evidence>
<evidence type="ECO:0000313" key="12">
    <source>
        <dbReference type="Proteomes" id="UP001596516"/>
    </source>
</evidence>
<feature type="signal peptide" evidence="9">
    <location>
        <begin position="1"/>
        <end position="18"/>
    </location>
</feature>
<evidence type="ECO:0000259" key="10">
    <source>
        <dbReference type="PROSITE" id="PS51007"/>
    </source>
</evidence>
<evidence type="ECO:0000256" key="8">
    <source>
        <dbReference type="PROSITE-ProRule" id="PRU00433"/>
    </source>
</evidence>
<keyword evidence="6" id="KW-0249">Electron transport</keyword>
<organism evidence="11 12">
    <name type="scientific">Plastorhodobacter daqingensis</name>
    <dbReference type="NCBI Taxonomy" id="1387281"/>
    <lineage>
        <taxon>Bacteria</taxon>
        <taxon>Pseudomonadati</taxon>
        <taxon>Pseudomonadota</taxon>
        <taxon>Alphaproteobacteria</taxon>
        <taxon>Rhodobacterales</taxon>
        <taxon>Paracoccaceae</taxon>
        <taxon>Plastorhodobacter</taxon>
    </lineage>
</organism>
<evidence type="ECO:0000256" key="6">
    <source>
        <dbReference type="ARBA" id="ARBA00022982"/>
    </source>
</evidence>